<dbReference type="AlphaFoldDB" id="A0A8S1ISZ5"/>
<feature type="transmembrane region" description="Helical" evidence="6">
    <location>
        <begin position="239"/>
        <end position="259"/>
    </location>
</feature>
<reference evidence="8" key="1">
    <citation type="submission" date="2020-12" db="EMBL/GenBank/DDBJ databases">
        <authorList>
            <person name="Iha C."/>
        </authorList>
    </citation>
    <scope>NUCLEOTIDE SEQUENCE</scope>
</reference>
<gene>
    <name evidence="8" type="ORF">OSTQU699_LOCUS3368</name>
</gene>
<dbReference type="OrthoDB" id="10266980at2759"/>
<dbReference type="GO" id="GO:0055088">
    <property type="term" value="P:lipid homeostasis"/>
    <property type="evidence" value="ECO:0007669"/>
    <property type="project" value="TreeGrafter"/>
</dbReference>
<dbReference type="Proteomes" id="UP000708148">
    <property type="component" value="Unassembled WGS sequence"/>
</dbReference>
<dbReference type="PROSITE" id="PS50922">
    <property type="entry name" value="TLC"/>
    <property type="match status" value="1"/>
</dbReference>
<dbReference type="Pfam" id="PF03798">
    <property type="entry name" value="TRAM_LAG1_CLN8"/>
    <property type="match status" value="1"/>
</dbReference>
<dbReference type="InterPro" id="IPR050846">
    <property type="entry name" value="TLCD"/>
</dbReference>
<protein>
    <recommendedName>
        <fullName evidence="7">TLC domain-containing protein</fullName>
    </recommendedName>
</protein>
<accession>A0A8S1ISZ5</accession>
<feature type="transmembrane region" description="Helical" evidence="6">
    <location>
        <begin position="141"/>
        <end position="161"/>
    </location>
</feature>
<evidence type="ECO:0000256" key="2">
    <source>
        <dbReference type="ARBA" id="ARBA00022692"/>
    </source>
</evidence>
<evidence type="ECO:0000256" key="5">
    <source>
        <dbReference type="PROSITE-ProRule" id="PRU00205"/>
    </source>
</evidence>
<evidence type="ECO:0000256" key="3">
    <source>
        <dbReference type="ARBA" id="ARBA00022989"/>
    </source>
</evidence>
<keyword evidence="9" id="KW-1185">Reference proteome</keyword>
<dbReference type="PANTHER" id="PTHR13439:SF0">
    <property type="entry name" value="TOPOISOMERASE I DAMAGE AFFECTED PROTEIN 4"/>
    <property type="match status" value="1"/>
</dbReference>
<proteinExistence type="predicted"/>
<feature type="transmembrane region" description="Helical" evidence="6">
    <location>
        <begin position="74"/>
        <end position="94"/>
    </location>
</feature>
<dbReference type="SMART" id="SM00724">
    <property type="entry name" value="TLC"/>
    <property type="match status" value="1"/>
</dbReference>
<sequence>MESADAIEQPGDPPVAPLYMRESAQVAAVSFVMFTATFLVTQTAPIGRPIGGWFERQLGRSLDKRALDRTVSGFALRLATFLHNLIVIPLALWALRDPALWEDDLAGVTRLSEVTLGVATGFFIFDAAACGMRLKEEGFQFLMHGALCALFFTLTVLTGGFHFYGCAYLLWELSTAFVHLRWLLYKIGKADTTAYVVNGLTMMASFFGCRIVWGTYVSYKFFVLSALYLGDPAQSHMHLTFWVLRGVCVGLSGLNLYWFGKMVEKAFELLAPKKPPKAVPVKKEE</sequence>
<dbReference type="InterPro" id="IPR006634">
    <property type="entry name" value="TLC-dom"/>
</dbReference>
<evidence type="ECO:0000256" key="4">
    <source>
        <dbReference type="ARBA" id="ARBA00023136"/>
    </source>
</evidence>
<evidence type="ECO:0000313" key="9">
    <source>
        <dbReference type="Proteomes" id="UP000708148"/>
    </source>
</evidence>
<keyword evidence="4 5" id="KW-0472">Membrane</keyword>
<comment type="subcellular location">
    <subcellularLocation>
        <location evidence="1">Membrane</location>
        <topology evidence="1">Multi-pass membrane protein</topology>
    </subcellularLocation>
</comment>
<evidence type="ECO:0000259" key="7">
    <source>
        <dbReference type="PROSITE" id="PS50922"/>
    </source>
</evidence>
<evidence type="ECO:0000256" key="1">
    <source>
        <dbReference type="ARBA" id="ARBA00004141"/>
    </source>
</evidence>
<feature type="transmembrane region" description="Helical" evidence="6">
    <location>
        <begin position="196"/>
        <end position="219"/>
    </location>
</feature>
<evidence type="ECO:0000313" key="8">
    <source>
        <dbReference type="EMBL" id="CAD7698007.1"/>
    </source>
</evidence>
<dbReference type="GO" id="GO:0005783">
    <property type="term" value="C:endoplasmic reticulum"/>
    <property type="evidence" value="ECO:0007669"/>
    <property type="project" value="TreeGrafter"/>
</dbReference>
<feature type="domain" description="TLC" evidence="7">
    <location>
        <begin position="69"/>
        <end position="271"/>
    </location>
</feature>
<keyword evidence="2 5" id="KW-0812">Transmembrane</keyword>
<comment type="caution">
    <text evidence="8">The sequence shown here is derived from an EMBL/GenBank/DDBJ whole genome shotgun (WGS) entry which is preliminary data.</text>
</comment>
<dbReference type="PANTHER" id="PTHR13439">
    <property type="entry name" value="CT120 PROTEIN"/>
    <property type="match status" value="1"/>
</dbReference>
<dbReference type="EMBL" id="CAJHUC010000741">
    <property type="protein sequence ID" value="CAD7698007.1"/>
    <property type="molecule type" value="Genomic_DNA"/>
</dbReference>
<name>A0A8S1ISZ5_9CHLO</name>
<dbReference type="GO" id="GO:0016020">
    <property type="term" value="C:membrane"/>
    <property type="evidence" value="ECO:0007669"/>
    <property type="project" value="UniProtKB-SubCell"/>
</dbReference>
<organism evidence="8 9">
    <name type="scientific">Ostreobium quekettii</name>
    <dbReference type="NCBI Taxonomy" id="121088"/>
    <lineage>
        <taxon>Eukaryota</taxon>
        <taxon>Viridiplantae</taxon>
        <taxon>Chlorophyta</taxon>
        <taxon>core chlorophytes</taxon>
        <taxon>Ulvophyceae</taxon>
        <taxon>TCBD clade</taxon>
        <taxon>Bryopsidales</taxon>
        <taxon>Ostreobineae</taxon>
        <taxon>Ostreobiaceae</taxon>
        <taxon>Ostreobium</taxon>
    </lineage>
</organism>
<keyword evidence="3 6" id="KW-1133">Transmembrane helix</keyword>
<evidence type="ECO:0000256" key="6">
    <source>
        <dbReference type="SAM" id="Phobius"/>
    </source>
</evidence>